<comment type="caution">
    <text evidence="8">The sequence shown here is derived from an EMBL/GenBank/DDBJ whole genome shotgun (WGS) entry which is preliminary data.</text>
</comment>
<proteinExistence type="predicted"/>
<evidence type="ECO:0000313" key="8">
    <source>
        <dbReference type="EMBL" id="MFC1433179.1"/>
    </source>
</evidence>
<feature type="transmembrane region" description="Helical" evidence="7">
    <location>
        <begin position="136"/>
        <end position="160"/>
    </location>
</feature>
<dbReference type="Pfam" id="PF03631">
    <property type="entry name" value="Virul_fac_BrkB"/>
    <property type="match status" value="1"/>
</dbReference>
<keyword evidence="5 7" id="KW-0472">Membrane</keyword>
<reference evidence="8 9" key="1">
    <citation type="submission" date="2024-09" db="EMBL/GenBank/DDBJ databases">
        <authorList>
            <person name="Lee S.D."/>
        </authorList>
    </citation>
    <scope>NUCLEOTIDE SEQUENCE [LARGE SCALE GENOMIC DNA]</scope>
    <source>
        <strain evidence="8 9">N1-3</strain>
    </source>
</reference>
<feature type="transmembrane region" description="Helical" evidence="7">
    <location>
        <begin position="254"/>
        <end position="277"/>
    </location>
</feature>
<gene>
    <name evidence="8" type="ORF">ACEZDB_21275</name>
</gene>
<dbReference type="Proteomes" id="UP001592530">
    <property type="component" value="Unassembled WGS sequence"/>
</dbReference>
<feature type="transmembrane region" description="Helical" evidence="7">
    <location>
        <begin position="37"/>
        <end position="62"/>
    </location>
</feature>
<dbReference type="RefSeq" id="WP_380555267.1">
    <property type="nucleotide sequence ID" value="NZ_JBHEZY010000008.1"/>
</dbReference>
<keyword evidence="3 7" id="KW-0812">Transmembrane</keyword>
<name>A0ABV6X4P6_9ACTN</name>
<evidence type="ECO:0000256" key="2">
    <source>
        <dbReference type="ARBA" id="ARBA00022475"/>
    </source>
</evidence>
<evidence type="ECO:0000256" key="1">
    <source>
        <dbReference type="ARBA" id="ARBA00004651"/>
    </source>
</evidence>
<keyword evidence="4 7" id="KW-1133">Transmembrane helix</keyword>
<evidence type="ECO:0000256" key="7">
    <source>
        <dbReference type="SAM" id="Phobius"/>
    </source>
</evidence>
<feature type="transmembrane region" description="Helical" evidence="7">
    <location>
        <begin position="219"/>
        <end position="242"/>
    </location>
</feature>
<dbReference type="PANTHER" id="PTHR30213:SF1">
    <property type="entry name" value="INNER MEMBRANE PROTEIN YHJD"/>
    <property type="match status" value="1"/>
</dbReference>
<feature type="compositionally biased region" description="Low complexity" evidence="6">
    <location>
        <begin position="331"/>
        <end position="346"/>
    </location>
</feature>
<sequence>MDWLTRLPVIGPVVSWVLRTRPYRVYQYVNEVGGNRLAGAVTFFGFLALFPLLTVAMAAAAASLSAEQVRQLQSGIEKQVPALAQSLDLDSLVRNAGTVGLVSGVLLLVSGLGWVDTTRVSIRTVWRLPIEPGNAVIRKVLDVGVLIGLGLVGAVSIGASSVTTALAGQAARWAGVEHSGWGSVLLSAAGYVIAVAADTLIFAYLLVGLPRIADQSKRVVLQGALLGAVGFEVLKLALSAYLGNVAGKSMYGAFGTPVALLLWIDFIFRLLFFCVAWTACADPDAAAERARQRAEEALTAAAALAATLRGTPAAAATSISLSKPPPAAEHSPAAGPSAVAAPPPAAAGRGRQAQLAAAFLSGAAALAALRRLRKRLRR</sequence>
<evidence type="ECO:0000256" key="3">
    <source>
        <dbReference type="ARBA" id="ARBA00022692"/>
    </source>
</evidence>
<protein>
    <submittedName>
        <fullName evidence="8">YihY/virulence factor BrkB family protein</fullName>
    </submittedName>
</protein>
<feature type="transmembrane region" description="Helical" evidence="7">
    <location>
        <begin position="180"/>
        <end position="207"/>
    </location>
</feature>
<feature type="transmembrane region" description="Helical" evidence="7">
    <location>
        <begin position="96"/>
        <end position="115"/>
    </location>
</feature>
<feature type="region of interest" description="Disordered" evidence="6">
    <location>
        <begin position="318"/>
        <end position="346"/>
    </location>
</feature>
<dbReference type="InterPro" id="IPR017039">
    <property type="entry name" value="Virul_fac_BrkB"/>
</dbReference>
<keyword evidence="2" id="KW-1003">Cell membrane</keyword>
<dbReference type="EMBL" id="JBHEZY010000008">
    <property type="protein sequence ID" value="MFC1433179.1"/>
    <property type="molecule type" value="Genomic_DNA"/>
</dbReference>
<comment type="subcellular location">
    <subcellularLocation>
        <location evidence="1">Cell membrane</location>
        <topology evidence="1">Multi-pass membrane protein</topology>
    </subcellularLocation>
</comment>
<evidence type="ECO:0000256" key="4">
    <source>
        <dbReference type="ARBA" id="ARBA00022989"/>
    </source>
</evidence>
<dbReference type="PANTHER" id="PTHR30213">
    <property type="entry name" value="INNER MEMBRANE PROTEIN YHJD"/>
    <property type="match status" value="1"/>
</dbReference>
<evidence type="ECO:0000313" key="9">
    <source>
        <dbReference type="Proteomes" id="UP001592530"/>
    </source>
</evidence>
<accession>A0ABV6X4P6</accession>
<evidence type="ECO:0000256" key="6">
    <source>
        <dbReference type="SAM" id="MobiDB-lite"/>
    </source>
</evidence>
<organism evidence="8 9">
    <name type="scientific">Streptacidiphilus alkalitolerans</name>
    <dbReference type="NCBI Taxonomy" id="3342712"/>
    <lineage>
        <taxon>Bacteria</taxon>
        <taxon>Bacillati</taxon>
        <taxon>Actinomycetota</taxon>
        <taxon>Actinomycetes</taxon>
        <taxon>Kitasatosporales</taxon>
        <taxon>Streptomycetaceae</taxon>
        <taxon>Streptacidiphilus</taxon>
    </lineage>
</organism>
<evidence type="ECO:0000256" key="5">
    <source>
        <dbReference type="ARBA" id="ARBA00023136"/>
    </source>
</evidence>